<evidence type="ECO:0000313" key="2">
    <source>
        <dbReference type="EMBL" id="KAG8385373.1"/>
    </source>
</evidence>
<proteinExistence type="predicted"/>
<reference evidence="2" key="1">
    <citation type="submission" date="2019-10" db="EMBL/GenBank/DDBJ databases">
        <authorList>
            <person name="Zhang R."/>
            <person name="Pan Y."/>
            <person name="Wang J."/>
            <person name="Ma R."/>
            <person name="Yu S."/>
        </authorList>
    </citation>
    <scope>NUCLEOTIDE SEQUENCE</scope>
    <source>
        <strain evidence="2">LA-IB0</strain>
        <tissue evidence="2">Leaf</tissue>
    </source>
</reference>
<comment type="caution">
    <text evidence="2">The sequence shown here is derived from an EMBL/GenBank/DDBJ whole genome shotgun (WGS) entry which is preliminary data.</text>
</comment>
<organism evidence="2 3">
    <name type="scientific">Buddleja alternifolia</name>
    <dbReference type="NCBI Taxonomy" id="168488"/>
    <lineage>
        <taxon>Eukaryota</taxon>
        <taxon>Viridiplantae</taxon>
        <taxon>Streptophyta</taxon>
        <taxon>Embryophyta</taxon>
        <taxon>Tracheophyta</taxon>
        <taxon>Spermatophyta</taxon>
        <taxon>Magnoliopsida</taxon>
        <taxon>eudicotyledons</taxon>
        <taxon>Gunneridae</taxon>
        <taxon>Pentapetalae</taxon>
        <taxon>asterids</taxon>
        <taxon>lamiids</taxon>
        <taxon>Lamiales</taxon>
        <taxon>Scrophulariaceae</taxon>
        <taxon>Buddlejeae</taxon>
        <taxon>Buddleja</taxon>
    </lineage>
</organism>
<accession>A0AAV6Y1P8</accession>
<dbReference type="AlphaFoldDB" id="A0AAV6Y1P8"/>
<feature type="signal peptide" evidence="1">
    <location>
        <begin position="1"/>
        <end position="21"/>
    </location>
</feature>
<dbReference type="EMBL" id="WHWC01000003">
    <property type="protein sequence ID" value="KAG8385373.1"/>
    <property type="molecule type" value="Genomic_DNA"/>
</dbReference>
<name>A0AAV6Y1P8_9LAMI</name>
<feature type="chain" id="PRO_5043496260" evidence="1">
    <location>
        <begin position="22"/>
        <end position="215"/>
    </location>
</feature>
<dbReference type="Proteomes" id="UP000826271">
    <property type="component" value="Unassembled WGS sequence"/>
</dbReference>
<evidence type="ECO:0000256" key="1">
    <source>
        <dbReference type="SAM" id="SignalP"/>
    </source>
</evidence>
<keyword evidence="1" id="KW-0732">Signal</keyword>
<gene>
    <name evidence="2" type="ORF">BUALT_Bualt03G0036300</name>
</gene>
<sequence length="215" mass="24044">MAPMPPFLLLFPLLLLYCTLSCSLSVSNYKTLLSLSHSLTSRVATLRTDRGDLEGAERARTLAHNLEREMGLGFYKVAWNVGRDYIQNYASWRDSTDDEMSSIESSVGDVSDLNELLGALCELNHIHSDEERLAWLSQNYMNALGASKSLFSRLLKVFRRPGTLREALETLQKEVVEGDLLRDCLELGADDLKSLIQVVKDIALQFSSASPKTDL</sequence>
<dbReference type="PANTHER" id="PTHR36806">
    <property type="entry name" value="ADENINE PHOSPHORIBOSYLTRANSFERASE"/>
    <property type="match status" value="1"/>
</dbReference>
<keyword evidence="3" id="KW-1185">Reference proteome</keyword>
<evidence type="ECO:0000313" key="3">
    <source>
        <dbReference type="Proteomes" id="UP000826271"/>
    </source>
</evidence>
<protein>
    <submittedName>
        <fullName evidence="2">Uncharacterized protein</fullName>
    </submittedName>
</protein>